<keyword evidence="3" id="KW-1185">Reference proteome</keyword>
<name>A0A9Q1BQ13_HOLLE</name>
<proteinExistence type="predicted"/>
<dbReference type="AlphaFoldDB" id="A0A9Q1BQ13"/>
<evidence type="ECO:0000313" key="2">
    <source>
        <dbReference type="EMBL" id="KAJ8030579.1"/>
    </source>
</evidence>
<accession>A0A9Q1BQ13</accession>
<evidence type="ECO:0000256" key="1">
    <source>
        <dbReference type="SAM" id="MobiDB-lite"/>
    </source>
</evidence>
<dbReference type="Proteomes" id="UP001152320">
    <property type="component" value="Chromosome 13"/>
</dbReference>
<protein>
    <submittedName>
        <fullName evidence="2">Uncharacterized protein</fullName>
    </submittedName>
</protein>
<dbReference type="OrthoDB" id="2433005at2759"/>
<dbReference type="EMBL" id="JAIZAY010000013">
    <property type="protein sequence ID" value="KAJ8030579.1"/>
    <property type="molecule type" value="Genomic_DNA"/>
</dbReference>
<sequence>MNDIVTILDQVGPDKKVVVLVVDGGPDWSAKSLTVLLFLSRLSRQRKLEVLCMTLYGPGQSAFNPIEHLWAPLSKKLACVSLPATLPGEKQPPSKQSGISSEERATR</sequence>
<comment type="caution">
    <text evidence="2">The sequence shown here is derived from an EMBL/GenBank/DDBJ whole genome shotgun (WGS) entry which is preliminary data.</text>
</comment>
<organism evidence="2 3">
    <name type="scientific">Holothuria leucospilota</name>
    <name type="common">Black long sea cucumber</name>
    <name type="synonym">Mertensiothuria leucospilota</name>
    <dbReference type="NCBI Taxonomy" id="206669"/>
    <lineage>
        <taxon>Eukaryota</taxon>
        <taxon>Metazoa</taxon>
        <taxon>Echinodermata</taxon>
        <taxon>Eleutherozoa</taxon>
        <taxon>Echinozoa</taxon>
        <taxon>Holothuroidea</taxon>
        <taxon>Aspidochirotacea</taxon>
        <taxon>Aspidochirotida</taxon>
        <taxon>Holothuriidae</taxon>
        <taxon>Holothuria</taxon>
    </lineage>
</organism>
<reference evidence="2" key="1">
    <citation type="submission" date="2021-10" db="EMBL/GenBank/DDBJ databases">
        <title>Tropical sea cucumber genome reveals ecological adaptation and Cuvierian tubules defense mechanism.</title>
        <authorList>
            <person name="Chen T."/>
        </authorList>
    </citation>
    <scope>NUCLEOTIDE SEQUENCE</scope>
    <source>
        <strain evidence="2">Nanhai2018</strain>
        <tissue evidence="2">Muscle</tissue>
    </source>
</reference>
<feature type="region of interest" description="Disordered" evidence="1">
    <location>
        <begin position="84"/>
        <end position="107"/>
    </location>
</feature>
<evidence type="ECO:0000313" key="3">
    <source>
        <dbReference type="Proteomes" id="UP001152320"/>
    </source>
</evidence>
<gene>
    <name evidence="2" type="ORF">HOLleu_27035</name>
</gene>